<keyword evidence="2" id="KW-0732">Signal</keyword>
<organism evidence="3 4">
    <name type="scientific">Lysobacter yananisis</name>
    <dbReference type="NCBI Taxonomy" id="1003114"/>
    <lineage>
        <taxon>Bacteria</taxon>
        <taxon>Pseudomonadati</taxon>
        <taxon>Pseudomonadota</taxon>
        <taxon>Gammaproteobacteria</taxon>
        <taxon>Lysobacterales</taxon>
        <taxon>Lysobacteraceae</taxon>
        <taxon>Lysobacter</taxon>
    </lineage>
</organism>
<feature type="region of interest" description="Disordered" evidence="1">
    <location>
        <begin position="92"/>
        <end position="112"/>
    </location>
</feature>
<protein>
    <submittedName>
        <fullName evidence="3">Uncharacterized protein</fullName>
    </submittedName>
</protein>
<feature type="signal peptide" evidence="2">
    <location>
        <begin position="1"/>
        <end position="24"/>
    </location>
</feature>
<evidence type="ECO:0000256" key="1">
    <source>
        <dbReference type="SAM" id="MobiDB-lite"/>
    </source>
</evidence>
<feature type="chain" id="PRO_5045819789" evidence="2">
    <location>
        <begin position="25"/>
        <end position="112"/>
    </location>
</feature>
<evidence type="ECO:0000256" key="2">
    <source>
        <dbReference type="SAM" id="SignalP"/>
    </source>
</evidence>
<accession>A0ABY9P8B6</accession>
<gene>
    <name evidence="3" type="ORF">RDV84_00245</name>
</gene>
<reference evidence="3 4" key="1">
    <citation type="submission" date="2023-08" db="EMBL/GenBank/DDBJ databases">
        <title>The whole genome sequence of Lysobacter yananisis.</title>
        <authorList>
            <person name="Sun H."/>
        </authorList>
    </citation>
    <scope>NUCLEOTIDE SEQUENCE [LARGE SCALE GENOMIC DNA]</scope>
    <source>
        <strain evidence="3 4">SNNU513</strain>
    </source>
</reference>
<evidence type="ECO:0000313" key="3">
    <source>
        <dbReference type="EMBL" id="WMT03320.1"/>
    </source>
</evidence>
<dbReference type="RefSeq" id="WP_309152096.1">
    <property type="nucleotide sequence ID" value="NZ_CP133568.1"/>
</dbReference>
<sequence>MKIALLSAHFLCALLLLTACGAKQQPLIKTELVERPTLAYAELPSDLTEELPAPAPPPRNCMLPGGRPAVCALDGLVHELAWITLLSRANADRATSARLSAAAGRKSGDDAP</sequence>
<dbReference type="PROSITE" id="PS51257">
    <property type="entry name" value="PROKAR_LIPOPROTEIN"/>
    <property type="match status" value="1"/>
</dbReference>
<evidence type="ECO:0000313" key="4">
    <source>
        <dbReference type="Proteomes" id="UP001229313"/>
    </source>
</evidence>
<dbReference type="Proteomes" id="UP001229313">
    <property type="component" value="Chromosome"/>
</dbReference>
<keyword evidence="4" id="KW-1185">Reference proteome</keyword>
<dbReference type="EMBL" id="CP133568">
    <property type="protein sequence ID" value="WMT03320.1"/>
    <property type="molecule type" value="Genomic_DNA"/>
</dbReference>
<proteinExistence type="predicted"/>
<name>A0ABY9P8B6_9GAMM</name>